<comment type="caution">
    <text evidence="1">The sequence shown here is derived from an EMBL/GenBank/DDBJ whole genome shotgun (WGS) entry which is preliminary data.</text>
</comment>
<dbReference type="OrthoDB" id="4806845at2759"/>
<gene>
    <name evidence="1" type="ORF">FPHYL_7551</name>
</gene>
<accession>A0A8H5JRH3</accession>
<reference evidence="1 2" key="1">
    <citation type="submission" date="2020-05" db="EMBL/GenBank/DDBJ databases">
        <title>Identification and distribution of gene clusters putatively required for synthesis of sphingolipid metabolism inhibitors in phylogenetically diverse species of the filamentous fungus Fusarium.</title>
        <authorList>
            <person name="Kim H.-S."/>
            <person name="Busman M."/>
            <person name="Brown D.W."/>
            <person name="Divon H."/>
            <person name="Uhlig S."/>
            <person name="Proctor R.H."/>
        </authorList>
    </citation>
    <scope>NUCLEOTIDE SEQUENCE [LARGE SCALE GENOMIC DNA]</scope>
    <source>
        <strain evidence="1 2">NRRL 13617</strain>
    </source>
</reference>
<evidence type="ECO:0000313" key="1">
    <source>
        <dbReference type="EMBL" id="KAF5557956.1"/>
    </source>
</evidence>
<proteinExistence type="predicted"/>
<protein>
    <submittedName>
        <fullName evidence="1">Uncharacterized protein</fullName>
    </submittedName>
</protein>
<dbReference type="Proteomes" id="UP000582016">
    <property type="component" value="Unassembled WGS sequence"/>
</dbReference>
<dbReference type="AlphaFoldDB" id="A0A8H5JRH3"/>
<organism evidence="1 2">
    <name type="scientific">Fusarium phyllophilum</name>
    <dbReference type="NCBI Taxonomy" id="47803"/>
    <lineage>
        <taxon>Eukaryota</taxon>
        <taxon>Fungi</taxon>
        <taxon>Dikarya</taxon>
        <taxon>Ascomycota</taxon>
        <taxon>Pezizomycotina</taxon>
        <taxon>Sordariomycetes</taxon>
        <taxon>Hypocreomycetidae</taxon>
        <taxon>Hypocreales</taxon>
        <taxon>Nectriaceae</taxon>
        <taxon>Fusarium</taxon>
        <taxon>Fusarium fujikuroi species complex</taxon>
    </lineage>
</organism>
<evidence type="ECO:0000313" key="2">
    <source>
        <dbReference type="Proteomes" id="UP000582016"/>
    </source>
</evidence>
<dbReference type="EMBL" id="JAAOAQ010000273">
    <property type="protein sequence ID" value="KAF5557956.1"/>
    <property type="molecule type" value="Genomic_DNA"/>
</dbReference>
<keyword evidence="2" id="KW-1185">Reference proteome</keyword>
<sequence length="165" mass="19330">MDREDLRNTLSFTQTKLELSYCLRAHPSLNLDIPPFETSGVDCLVNVIRHTNTLFENSEQREEGNPLLTYAWQPFFPREVDEELTNHRIATKRRVLEHLKDRISETLTFEECCNSDLMNKTLWSSYNWLLYQYNHPGTSTVEARRQGAIASLIEYDCRQNSNLSL</sequence>
<name>A0A8H5JRH3_9HYPO</name>